<evidence type="ECO:0000256" key="4">
    <source>
        <dbReference type="SAM" id="MobiDB-lite"/>
    </source>
</evidence>
<dbReference type="Gene3D" id="3.30.230.10">
    <property type="match status" value="1"/>
</dbReference>
<organism evidence="7 8">
    <name type="scientific">Terfezia boudieri ATCC MYA-4762</name>
    <dbReference type="NCBI Taxonomy" id="1051890"/>
    <lineage>
        <taxon>Eukaryota</taxon>
        <taxon>Fungi</taxon>
        <taxon>Dikarya</taxon>
        <taxon>Ascomycota</taxon>
        <taxon>Pezizomycotina</taxon>
        <taxon>Pezizomycetes</taxon>
        <taxon>Pezizales</taxon>
        <taxon>Pezizaceae</taxon>
        <taxon>Terfezia</taxon>
    </lineage>
</organism>
<evidence type="ECO:0000313" key="8">
    <source>
        <dbReference type="Proteomes" id="UP000267821"/>
    </source>
</evidence>
<name>A0A3N4LJV4_9PEZI</name>
<dbReference type="InterPro" id="IPR042121">
    <property type="entry name" value="MutL_C_regsub"/>
</dbReference>
<dbReference type="Pfam" id="PF13589">
    <property type="entry name" value="HATPase_c_3"/>
    <property type="match status" value="1"/>
</dbReference>
<dbReference type="InterPro" id="IPR014721">
    <property type="entry name" value="Ribsml_uS5_D2-typ_fold_subgr"/>
</dbReference>
<dbReference type="Gene3D" id="3.30.1370.100">
    <property type="entry name" value="MutL, C-terminal domain, regulatory subdomain"/>
    <property type="match status" value="1"/>
</dbReference>
<keyword evidence="2" id="KW-0227">DNA damage</keyword>
<dbReference type="FunFam" id="3.30.565.10:FF:000014">
    <property type="entry name" value="Mismatch repair endonuclease pms1, putative"/>
    <property type="match status" value="1"/>
</dbReference>
<dbReference type="PROSITE" id="PS00058">
    <property type="entry name" value="DNA_MISMATCH_REPAIR_1"/>
    <property type="match status" value="1"/>
</dbReference>
<feature type="compositionally biased region" description="Acidic residues" evidence="4">
    <location>
        <begin position="668"/>
        <end position="678"/>
    </location>
</feature>
<dbReference type="AlphaFoldDB" id="A0A3N4LJV4"/>
<dbReference type="Proteomes" id="UP000267821">
    <property type="component" value="Unassembled WGS sequence"/>
</dbReference>
<dbReference type="GO" id="GO:0000710">
    <property type="term" value="P:meiotic mismatch repair"/>
    <property type="evidence" value="ECO:0007669"/>
    <property type="project" value="UniProtKB-ARBA"/>
</dbReference>
<keyword evidence="8" id="KW-1185">Reference proteome</keyword>
<feature type="region of interest" description="Disordered" evidence="4">
    <location>
        <begin position="562"/>
        <end position="678"/>
    </location>
</feature>
<accession>A0A3N4LJV4</accession>
<evidence type="ECO:0000313" key="7">
    <source>
        <dbReference type="EMBL" id="RPB21998.1"/>
    </source>
</evidence>
<dbReference type="InterPro" id="IPR020568">
    <property type="entry name" value="Ribosomal_Su5_D2-typ_SF"/>
</dbReference>
<feature type="compositionally biased region" description="Low complexity" evidence="4">
    <location>
        <begin position="512"/>
        <end position="524"/>
    </location>
</feature>
<dbReference type="SUPFAM" id="SSF55874">
    <property type="entry name" value="ATPase domain of HSP90 chaperone/DNA topoisomerase II/histidine kinase"/>
    <property type="match status" value="1"/>
</dbReference>
<dbReference type="InParanoid" id="A0A3N4LJV4"/>
<dbReference type="CDD" id="cd16926">
    <property type="entry name" value="HATPase_MutL-MLH-PMS-like"/>
    <property type="match status" value="1"/>
</dbReference>
<dbReference type="InterPro" id="IPR014790">
    <property type="entry name" value="MutL_C"/>
</dbReference>
<evidence type="ECO:0000256" key="3">
    <source>
        <dbReference type="ARBA" id="ARBA00070941"/>
    </source>
</evidence>
<protein>
    <recommendedName>
        <fullName evidence="3">DNA mismatch repair protein PMS1</fullName>
    </recommendedName>
</protein>
<evidence type="ECO:0000259" key="5">
    <source>
        <dbReference type="SMART" id="SM00853"/>
    </source>
</evidence>
<evidence type="ECO:0000259" key="6">
    <source>
        <dbReference type="SMART" id="SM01340"/>
    </source>
</evidence>
<dbReference type="SUPFAM" id="SSF54211">
    <property type="entry name" value="Ribosomal protein S5 domain 2-like"/>
    <property type="match status" value="1"/>
</dbReference>
<dbReference type="Gene3D" id="3.30.565.10">
    <property type="entry name" value="Histidine kinase-like ATPase, C-terminal domain"/>
    <property type="match status" value="1"/>
</dbReference>
<dbReference type="EMBL" id="ML121555">
    <property type="protein sequence ID" value="RPB21998.1"/>
    <property type="molecule type" value="Genomic_DNA"/>
</dbReference>
<dbReference type="FunFam" id="3.30.1540.20:FF:000019">
    <property type="entry name" value="PMS1 homolog 2, mismatch repair system component"/>
    <property type="match status" value="1"/>
</dbReference>
<feature type="domain" description="MutL C-terminal dimerisation" evidence="5">
    <location>
        <begin position="792"/>
        <end position="970"/>
    </location>
</feature>
<dbReference type="InterPro" id="IPR042120">
    <property type="entry name" value="MutL_C_dimsub"/>
</dbReference>
<dbReference type="GO" id="GO:0005524">
    <property type="term" value="F:ATP binding"/>
    <property type="evidence" value="ECO:0007669"/>
    <property type="project" value="InterPro"/>
</dbReference>
<dbReference type="InterPro" id="IPR038973">
    <property type="entry name" value="MutL/Mlh/Pms-like"/>
</dbReference>
<sequence>MATIKPIEGRSVHQIQSGQVIGDGLSSAVKELVENSLDAHATSIEVRFKNYGLDAIEVVDNGDGISRDNYESIALKHYTSKLTTYEDLENVQTFGFRGEALSSLCALSILTVITATKEDAPKGSRLEFEVSGKLKGTSIVAAQKGTTVISENLFRTLPVRRKELERNIKREYTKVLGLLQAYASIKTGVKFSVYNQPPKGKKTLVFATKANPTTRENISNVFGAKSLAALVNLELEFEMQSKSRPPVSGWANRGGESKKVKISGHISKPIVGEGRLAPDRQMFFVNQRPCNLPQVSRAFNEVYKQFNVTQSPFIFANLQMDTNAYDVNVSPDKRTILLHDQNELLESFKASLTELFNNHEQYVPHTQLGTQQKLSAFKPPTLQNVRTSSSPAPTSSFLSEVNALVDVYEQEEGEQDNLPQTIKPLIDEFAERNANDRDSLKSVTAKANSLPPIIQTRAKAHTNGESSPVRSPPSPRSDSEAAAEDEVAPSPLPAARISPYRPSKRTPPEPATITIGSTTITSTGESPPWKKQRLDPSSRASNIAKSPATSRLLNMVRYLTAPGTQVNLPVADQTEDEGDLSENEGDSGDVDSILDEEDEESDLPRAPNRRKVSAGIVDHEDDAPVAARSDENDEETALFLPCTGGQSDIIDKANEEQEQKGLPRGQGDEEDTGGGEVEYIDEEEFRVREKRKVEQLIEEAEAHAATPSVESKARAERVLKGRPQSSIKGRTQAVSVSLDSVIQHLASIRRCASEYDYIHNKSQEAIEEPLDTSPEERLTLTISKSDFSRMRIIGQFNRGFIIVTRSTPLNPISTASSNNSGSDDLFIIDQHASDEKYNFEQLQATTIMHSQPLVRPKQLDLMAMDEEIVKDNIDILKANGFSVKVDKDAPSGQKCKLLTLPMSENTVFDLRDLEELIHLLSLDGSGVSNSDADFVKVKGKDKATIPRPSKVRKIFAMRACRSSIMVGKALTMEQMKKVIRHMGELDKPWNCPHGRPTMRHLCDLGQMQSWNEDLQGCQWSGERWKEYITEFREEAGDNEEGVEVNEETS</sequence>
<feature type="compositionally biased region" description="Polar residues" evidence="4">
    <location>
        <begin position="538"/>
        <end position="550"/>
    </location>
</feature>
<feature type="domain" description="DNA mismatch repair protein S5" evidence="6">
    <location>
        <begin position="218"/>
        <end position="357"/>
    </location>
</feature>
<feature type="region of interest" description="Disordered" evidence="4">
    <location>
        <begin position="458"/>
        <end position="550"/>
    </location>
</feature>
<dbReference type="GO" id="GO:0016887">
    <property type="term" value="F:ATP hydrolysis activity"/>
    <property type="evidence" value="ECO:0007669"/>
    <property type="project" value="InterPro"/>
</dbReference>
<gene>
    <name evidence="7" type="ORF">L211DRAFT_886151</name>
</gene>
<dbReference type="InterPro" id="IPR036890">
    <property type="entry name" value="HATPase_C_sf"/>
</dbReference>
<dbReference type="Gene3D" id="3.30.1540.20">
    <property type="entry name" value="MutL, C-terminal domain, dimerisation subdomain"/>
    <property type="match status" value="1"/>
</dbReference>
<evidence type="ECO:0000256" key="1">
    <source>
        <dbReference type="ARBA" id="ARBA00006082"/>
    </source>
</evidence>
<dbReference type="Pfam" id="PF01119">
    <property type="entry name" value="DNA_mis_repair"/>
    <property type="match status" value="1"/>
</dbReference>
<dbReference type="FunFam" id="3.30.230.10:FF:000120">
    <property type="entry name" value="Mismatch repair endonuclease PMS2"/>
    <property type="match status" value="1"/>
</dbReference>
<dbReference type="GO" id="GO:0140664">
    <property type="term" value="F:ATP-dependent DNA damage sensor activity"/>
    <property type="evidence" value="ECO:0007669"/>
    <property type="project" value="InterPro"/>
</dbReference>
<reference evidence="7 8" key="1">
    <citation type="journal article" date="2018" name="Nat. Ecol. Evol.">
        <title>Pezizomycetes genomes reveal the molecular basis of ectomycorrhizal truffle lifestyle.</title>
        <authorList>
            <person name="Murat C."/>
            <person name="Payen T."/>
            <person name="Noel B."/>
            <person name="Kuo A."/>
            <person name="Morin E."/>
            <person name="Chen J."/>
            <person name="Kohler A."/>
            <person name="Krizsan K."/>
            <person name="Balestrini R."/>
            <person name="Da Silva C."/>
            <person name="Montanini B."/>
            <person name="Hainaut M."/>
            <person name="Levati E."/>
            <person name="Barry K.W."/>
            <person name="Belfiori B."/>
            <person name="Cichocki N."/>
            <person name="Clum A."/>
            <person name="Dockter R.B."/>
            <person name="Fauchery L."/>
            <person name="Guy J."/>
            <person name="Iotti M."/>
            <person name="Le Tacon F."/>
            <person name="Lindquist E.A."/>
            <person name="Lipzen A."/>
            <person name="Malagnac F."/>
            <person name="Mello A."/>
            <person name="Molinier V."/>
            <person name="Miyauchi S."/>
            <person name="Poulain J."/>
            <person name="Riccioni C."/>
            <person name="Rubini A."/>
            <person name="Sitrit Y."/>
            <person name="Splivallo R."/>
            <person name="Traeger S."/>
            <person name="Wang M."/>
            <person name="Zifcakova L."/>
            <person name="Wipf D."/>
            <person name="Zambonelli A."/>
            <person name="Paolocci F."/>
            <person name="Nowrousian M."/>
            <person name="Ottonello S."/>
            <person name="Baldrian P."/>
            <person name="Spatafora J.W."/>
            <person name="Henrissat B."/>
            <person name="Nagy L.G."/>
            <person name="Aury J.M."/>
            <person name="Wincker P."/>
            <person name="Grigoriev I.V."/>
            <person name="Bonfante P."/>
            <person name="Martin F.M."/>
        </authorList>
    </citation>
    <scope>NUCLEOTIDE SEQUENCE [LARGE SCALE GENOMIC DNA]</scope>
    <source>
        <strain evidence="7 8">ATCC MYA-4762</strain>
    </source>
</reference>
<feature type="compositionally biased region" description="Acidic residues" evidence="4">
    <location>
        <begin position="573"/>
        <end position="601"/>
    </location>
</feature>
<dbReference type="SUPFAM" id="SSF118116">
    <property type="entry name" value="DNA mismatch repair protein MutL"/>
    <property type="match status" value="1"/>
</dbReference>
<dbReference type="PANTHER" id="PTHR10073">
    <property type="entry name" value="DNA MISMATCH REPAIR PROTEIN MLH, PMS, MUTL"/>
    <property type="match status" value="1"/>
</dbReference>
<proteinExistence type="inferred from homology"/>
<dbReference type="InterPro" id="IPR013507">
    <property type="entry name" value="DNA_mismatch_S5_2-like"/>
</dbReference>
<dbReference type="GO" id="GO:0032389">
    <property type="term" value="C:MutLalpha complex"/>
    <property type="evidence" value="ECO:0007669"/>
    <property type="project" value="TreeGrafter"/>
</dbReference>
<dbReference type="OrthoDB" id="10263226at2759"/>
<dbReference type="SMART" id="SM00853">
    <property type="entry name" value="MutL_C"/>
    <property type="match status" value="1"/>
</dbReference>
<dbReference type="SMART" id="SM01340">
    <property type="entry name" value="DNA_mis_repair"/>
    <property type="match status" value="1"/>
</dbReference>
<dbReference type="GO" id="GO:0030983">
    <property type="term" value="F:mismatched DNA binding"/>
    <property type="evidence" value="ECO:0007669"/>
    <property type="project" value="InterPro"/>
</dbReference>
<dbReference type="FunFam" id="3.30.1370.100:FF:000001">
    <property type="entry name" value="Mismatch repair endonuclease pms1, putative"/>
    <property type="match status" value="1"/>
</dbReference>
<feature type="compositionally biased region" description="Basic and acidic residues" evidence="4">
    <location>
        <begin position="649"/>
        <end position="661"/>
    </location>
</feature>
<dbReference type="STRING" id="1051890.A0A3N4LJV4"/>
<dbReference type="InterPro" id="IPR037198">
    <property type="entry name" value="MutL_C_sf"/>
</dbReference>
<dbReference type="NCBIfam" id="TIGR00585">
    <property type="entry name" value="mutl"/>
    <property type="match status" value="1"/>
</dbReference>
<evidence type="ECO:0000256" key="2">
    <source>
        <dbReference type="ARBA" id="ARBA00022763"/>
    </source>
</evidence>
<comment type="similarity">
    <text evidence="1">Belongs to the DNA mismatch repair MutL/HexB family.</text>
</comment>
<dbReference type="Pfam" id="PF08676">
    <property type="entry name" value="MutL_C"/>
    <property type="match status" value="1"/>
</dbReference>
<dbReference type="InterPro" id="IPR014762">
    <property type="entry name" value="DNA_mismatch_repair_CS"/>
</dbReference>
<dbReference type="CDD" id="cd03484">
    <property type="entry name" value="MutL_Trans_hPMS_2_like"/>
    <property type="match status" value="1"/>
</dbReference>
<dbReference type="InterPro" id="IPR002099">
    <property type="entry name" value="MutL/Mlh/PMS"/>
</dbReference>
<dbReference type="FunCoup" id="A0A3N4LJV4">
    <property type="interactions" value="732"/>
</dbReference>
<dbReference type="PANTHER" id="PTHR10073:SF52">
    <property type="entry name" value="MISMATCH REPAIR ENDONUCLEASE PMS2"/>
    <property type="match status" value="1"/>
</dbReference>